<comment type="similarity">
    <text evidence="1">Belongs to the glycosyl hydrolase 25 family.</text>
</comment>
<evidence type="ECO:0000313" key="5">
    <source>
        <dbReference type="Proteomes" id="UP001642409"/>
    </source>
</evidence>
<dbReference type="SUPFAM" id="SSF51445">
    <property type="entry name" value="(Trans)glycosidases"/>
    <property type="match status" value="1"/>
</dbReference>
<comment type="caution">
    <text evidence="3">The sequence shown here is derived from an EMBL/GenBank/DDBJ whole genome shotgun (WGS) entry which is preliminary data.</text>
</comment>
<dbReference type="PROSITE" id="PS51904">
    <property type="entry name" value="GLYCOSYL_HYDROL_F25_2"/>
    <property type="match status" value="1"/>
</dbReference>
<dbReference type="Gene3D" id="3.20.20.80">
    <property type="entry name" value="Glycosidases"/>
    <property type="match status" value="1"/>
</dbReference>
<reference evidence="3" key="1">
    <citation type="submission" date="2023-06" db="EMBL/GenBank/DDBJ databases">
        <authorList>
            <person name="Kurt Z."/>
        </authorList>
    </citation>
    <scope>NUCLEOTIDE SEQUENCE</scope>
</reference>
<keyword evidence="3" id="KW-0378">Hydrolase</keyword>
<evidence type="ECO:0000313" key="4">
    <source>
        <dbReference type="EMBL" id="CAL6101069.1"/>
    </source>
</evidence>
<dbReference type="EMBL" id="CAXDID020000538">
    <property type="protein sequence ID" value="CAL6101069.1"/>
    <property type="molecule type" value="Genomic_DNA"/>
</dbReference>
<evidence type="ECO:0000256" key="2">
    <source>
        <dbReference type="ARBA" id="ARBA00022729"/>
    </source>
</evidence>
<dbReference type="AlphaFoldDB" id="A0AA86Q709"/>
<dbReference type="InterPro" id="IPR051595">
    <property type="entry name" value="GH25_Enzymes"/>
</dbReference>
<name>A0AA86Q709_9EUKA</name>
<reference evidence="4 5" key="2">
    <citation type="submission" date="2024-07" db="EMBL/GenBank/DDBJ databases">
        <authorList>
            <person name="Akdeniz Z."/>
        </authorList>
    </citation>
    <scope>NUCLEOTIDE SEQUENCE [LARGE SCALE GENOMIC DNA]</scope>
</reference>
<evidence type="ECO:0000313" key="3">
    <source>
        <dbReference type="EMBL" id="CAI9951846.1"/>
    </source>
</evidence>
<proteinExistence type="inferred from homology"/>
<dbReference type="InterPro" id="IPR017853">
    <property type="entry name" value="GH"/>
</dbReference>
<protein>
    <submittedName>
        <fullName evidence="3">Glycosyl hydrolase family 25 protein</fullName>
    </submittedName>
    <submittedName>
        <fullName evidence="4">Glycosyl_hydrolase family 25 protein</fullName>
    </submittedName>
</protein>
<dbReference type="GO" id="GO:0016998">
    <property type="term" value="P:cell wall macromolecule catabolic process"/>
    <property type="evidence" value="ECO:0007669"/>
    <property type="project" value="InterPro"/>
</dbReference>
<dbReference type="InterPro" id="IPR002053">
    <property type="entry name" value="Glyco_hydro_25"/>
</dbReference>
<dbReference type="Proteomes" id="UP001642409">
    <property type="component" value="Unassembled WGS sequence"/>
</dbReference>
<dbReference type="GO" id="GO:0007165">
    <property type="term" value="P:signal transduction"/>
    <property type="evidence" value="ECO:0007669"/>
    <property type="project" value="TreeGrafter"/>
</dbReference>
<gene>
    <name evidence="3" type="ORF">HINF_LOCUS39491</name>
    <name evidence="4" type="ORF">HINF_LOCUS70883</name>
</gene>
<dbReference type="GO" id="GO:0003796">
    <property type="term" value="F:lysozyme activity"/>
    <property type="evidence" value="ECO:0007669"/>
    <property type="project" value="InterPro"/>
</dbReference>
<evidence type="ECO:0000256" key="1">
    <source>
        <dbReference type="ARBA" id="ARBA00010646"/>
    </source>
</evidence>
<sequence length="211" mass="24271">MIAFTGLLMQSLSFDVMENTGCVTEQTLRCLQDSEFNYSHVVFPAQNGAAFDINVIANFKAASKLQYFRVDYYIMPASDKSPKEQIQQTMKRLIAANAISTNTTIWLDAETTHSYFSTQQENQKFISELIDELLLYIIPSQIGIFSDYSSWRTLFGKTFSISQFKLWYSNYNERADFEDFGEFGGWTEPAMKQYKGYAVVCDVELNQNVVR</sequence>
<keyword evidence="5" id="KW-1185">Reference proteome</keyword>
<keyword evidence="2" id="KW-0732">Signal</keyword>
<dbReference type="PANTHER" id="PTHR23208">
    <property type="entry name" value="LYSOZYME PROTEIN"/>
    <property type="match status" value="1"/>
</dbReference>
<organism evidence="3">
    <name type="scientific">Hexamita inflata</name>
    <dbReference type="NCBI Taxonomy" id="28002"/>
    <lineage>
        <taxon>Eukaryota</taxon>
        <taxon>Metamonada</taxon>
        <taxon>Diplomonadida</taxon>
        <taxon>Hexamitidae</taxon>
        <taxon>Hexamitinae</taxon>
        <taxon>Hexamita</taxon>
    </lineage>
</organism>
<accession>A0AA86Q709</accession>
<dbReference type="GO" id="GO:0009253">
    <property type="term" value="P:peptidoglycan catabolic process"/>
    <property type="evidence" value="ECO:0007669"/>
    <property type="project" value="InterPro"/>
</dbReference>
<dbReference type="PANTHER" id="PTHR23208:SF36">
    <property type="entry name" value="LYSOZYME-RELATED"/>
    <property type="match status" value="1"/>
</dbReference>
<dbReference type="EMBL" id="CATOUU010000826">
    <property type="protein sequence ID" value="CAI9951846.1"/>
    <property type="molecule type" value="Genomic_DNA"/>
</dbReference>